<keyword evidence="5 7" id="KW-1133">Transmembrane helix</keyword>
<dbReference type="InterPro" id="IPR035906">
    <property type="entry name" value="MetI-like_sf"/>
</dbReference>
<dbReference type="InterPro" id="IPR000515">
    <property type="entry name" value="MetI-like"/>
</dbReference>
<evidence type="ECO:0000256" key="2">
    <source>
        <dbReference type="ARBA" id="ARBA00022448"/>
    </source>
</evidence>
<keyword evidence="4 7" id="KW-0812">Transmembrane</keyword>
<gene>
    <name evidence="9" type="ORF">FOE78_22625</name>
</gene>
<dbReference type="PANTHER" id="PTHR43744">
    <property type="entry name" value="ABC TRANSPORTER PERMEASE PROTEIN MG189-RELATED-RELATED"/>
    <property type="match status" value="1"/>
</dbReference>
<evidence type="ECO:0000259" key="8">
    <source>
        <dbReference type="PROSITE" id="PS50928"/>
    </source>
</evidence>
<keyword evidence="3" id="KW-1003">Cell membrane</keyword>
<evidence type="ECO:0000313" key="9">
    <source>
        <dbReference type="EMBL" id="QDP99030.1"/>
    </source>
</evidence>
<evidence type="ECO:0000256" key="7">
    <source>
        <dbReference type="RuleBase" id="RU363032"/>
    </source>
</evidence>
<dbReference type="SUPFAM" id="SSF161098">
    <property type="entry name" value="MetI-like"/>
    <property type="match status" value="1"/>
</dbReference>
<evidence type="ECO:0000256" key="1">
    <source>
        <dbReference type="ARBA" id="ARBA00004651"/>
    </source>
</evidence>
<comment type="subcellular location">
    <subcellularLocation>
        <location evidence="1 7">Cell membrane</location>
        <topology evidence="1 7">Multi-pass membrane protein</topology>
    </subcellularLocation>
</comment>
<organism evidence="9 10">
    <name type="scientific">Microlunatus elymi</name>
    <dbReference type="NCBI Taxonomy" id="2596828"/>
    <lineage>
        <taxon>Bacteria</taxon>
        <taxon>Bacillati</taxon>
        <taxon>Actinomycetota</taxon>
        <taxon>Actinomycetes</taxon>
        <taxon>Propionibacteriales</taxon>
        <taxon>Propionibacteriaceae</taxon>
        <taxon>Microlunatus</taxon>
    </lineage>
</organism>
<reference evidence="9 10" key="1">
    <citation type="submission" date="2019-07" db="EMBL/GenBank/DDBJ databases">
        <title>Microlunatus dokdonensis sp. nov. isolated from the rhizospheric soil of the wild plant Elymus tsukushiensis.</title>
        <authorList>
            <person name="Ghim S.-Y."/>
            <person name="Hwang Y.-J."/>
            <person name="Son J.-S."/>
            <person name="Shin J.-H."/>
        </authorList>
    </citation>
    <scope>NUCLEOTIDE SEQUENCE [LARGE SCALE GENOMIC DNA]</scope>
    <source>
        <strain evidence="9 10">KUDC0627</strain>
    </source>
</reference>
<feature type="transmembrane region" description="Helical" evidence="7">
    <location>
        <begin position="230"/>
        <end position="253"/>
    </location>
</feature>
<comment type="similarity">
    <text evidence="7">Belongs to the binding-protein-dependent transport system permease family.</text>
</comment>
<dbReference type="KEGG" id="mik:FOE78_22625"/>
<accession>A0A516Q6F6</accession>
<dbReference type="OrthoDB" id="2063054at2"/>
<dbReference type="CDD" id="cd06261">
    <property type="entry name" value="TM_PBP2"/>
    <property type="match status" value="1"/>
</dbReference>
<keyword evidence="2 7" id="KW-0813">Transport</keyword>
<feature type="transmembrane region" description="Helical" evidence="7">
    <location>
        <begin position="92"/>
        <end position="112"/>
    </location>
</feature>
<dbReference type="GO" id="GO:0005886">
    <property type="term" value="C:plasma membrane"/>
    <property type="evidence" value="ECO:0007669"/>
    <property type="project" value="UniProtKB-SubCell"/>
</dbReference>
<dbReference type="Proteomes" id="UP000319263">
    <property type="component" value="Chromosome"/>
</dbReference>
<protein>
    <submittedName>
        <fullName evidence="9">Carbohydrate ABC transporter permease</fullName>
    </submittedName>
</protein>
<keyword evidence="10" id="KW-1185">Reference proteome</keyword>
<feature type="transmembrane region" description="Helical" evidence="7">
    <location>
        <begin position="167"/>
        <end position="192"/>
    </location>
</feature>
<dbReference type="AlphaFoldDB" id="A0A516Q6F6"/>
<dbReference type="Gene3D" id="1.10.3720.10">
    <property type="entry name" value="MetI-like"/>
    <property type="match status" value="1"/>
</dbReference>
<proteinExistence type="inferred from homology"/>
<evidence type="ECO:0000256" key="5">
    <source>
        <dbReference type="ARBA" id="ARBA00022989"/>
    </source>
</evidence>
<evidence type="ECO:0000256" key="3">
    <source>
        <dbReference type="ARBA" id="ARBA00022475"/>
    </source>
</evidence>
<dbReference type="EMBL" id="CP041692">
    <property type="protein sequence ID" value="QDP99030.1"/>
    <property type="molecule type" value="Genomic_DNA"/>
</dbReference>
<sequence>MIALCLLFLMPLYWMVNSSLKSDEELNSYPPTWWPHSMQFSNYVDALTAMPFLRLFANTAIITLASVGLSVVSSFLVAYGFACIEWPGRNKLFYIVLATLFLPFPVTLIPMFDLYANLGWVDTWLPLIVPHMFGSAFYIFLLRQFLLQVPKDMLDAARMDGANDWQIAWRLVFPSALSAITAVAIFTAVATWNDFMGPLIYLQDTNKQTLSIGLQTFKQVESQTVQYNQMMAASFMVVLPLIILFIVFQRYFLKGITIGGFK</sequence>
<dbReference type="Pfam" id="PF00528">
    <property type="entry name" value="BPD_transp_1"/>
    <property type="match status" value="1"/>
</dbReference>
<evidence type="ECO:0000256" key="6">
    <source>
        <dbReference type="ARBA" id="ARBA00023136"/>
    </source>
</evidence>
<dbReference type="GO" id="GO:0055085">
    <property type="term" value="P:transmembrane transport"/>
    <property type="evidence" value="ECO:0007669"/>
    <property type="project" value="InterPro"/>
</dbReference>
<keyword evidence="6 7" id="KW-0472">Membrane</keyword>
<feature type="transmembrane region" description="Helical" evidence="7">
    <location>
        <begin position="124"/>
        <end position="146"/>
    </location>
</feature>
<name>A0A516Q6F6_9ACTN</name>
<dbReference type="PANTHER" id="PTHR43744:SF12">
    <property type="entry name" value="ABC TRANSPORTER PERMEASE PROTEIN MG189-RELATED"/>
    <property type="match status" value="1"/>
</dbReference>
<dbReference type="PROSITE" id="PS50928">
    <property type="entry name" value="ABC_TM1"/>
    <property type="match status" value="1"/>
</dbReference>
<evidence type="ECO:0000313" key="10">
    <source>
        <dbReference type="Proteomes" id="UP000319263"/>
    </source>
</evidence>
<feature type="domain" description="ABC transmembrane type-1" evidence="8">
    <location>
        <begin position="56"/>
        <end position="248"/>
    </location>
</feature>
<feature type="transmembrane region" description="Helical" evidence="7">
    <location>
        <begin position="55"/>
        <end position="80"/>
    </location>
</feature>
<evidence type="ECO:0000256" key="4">
    <source>
        <dbReference type="ARBA" id="ARBA00022692"/>
    </source>
</evidence>